<evidence type="ECO:0000256" key="2">
    <source>
        <dbReference type="ARBA" id="ARBA00023136"/>
    </source>
</evidence>
<organism evidence="6 7">
    <name type="scientific">Parahaliea mediterranea</name>
    <dbReference type="NCBI Taxonomy" id="651086"/>
    <lineage>
        <taxon>Bacteria</taxon>
        <taxon>Pseudomonadati</taxon>
        <taxon>Pseudomonadota</taxon>
        <taxon>Gammaproteobacteria</taxon>
        <taxon>Cellvibrionales</taxon>
        <taxon>Halieaceae</taxon>
        <taxon>Parahaliea</taxon>
    </lineage>
</organism>
<dbReference type="EMBL" id="JAFKCZ010000001">
    <property type="protein sequence ID" value="MBN7795079.1"/>
    <property type="molecule type" value="Genomic_DNA"/>
</dbReference>
<proteinExistence type="predicted"/>
<comment type="subcellular location">
    <subcellularLocation>
        <location evidence="1">Cell outer membrane</location>
    </subcellularLocation>
</comment>
<keyword evidence="3" id="KW-0998">Cell outer membrane</keyword>
<dbReference type="GO" id="GO:0009279">
    <property type="term" value="C:cell outer membrane"/>
    <property type="evidence" value="ECO:0007669"/>
    <property type="project" value="UniProtKB-SubCell"/>
</dbReference>
<dbReference type="InterPro" id="IPR050330">
    <property type="entry name" value="Bact_OuterMem_StrucFunc"/>
</dbReference>
<dbReference type="PANTHER" id="PTHR30329:SF21">
    <property type="entry name" value="LIPOPROTEIN YIAD-RELATED"/>
    <property type="match status" value="1"/>
</dbReference>
<dbReference type="PRINTS" id="PR01021">
    <property type="entry name" value="OMPADOMAIN"/>
</dbReference>
<accession>A0A939DBM2</accession>
<evidence type="ECO:0000256" key="1">
    <source>
        <dbReference type="ARBA" id="ARBA00004442"/>
    </source>
</evidence>
<keyword evidence="7" id="KW-1185">Reference proteome</keyword>
<evidence type="ECO:0000256" key="3">
    <source>
        <dbReference type="ARBA" id="ARBA00023237"/>
    </source>
</evidence>
<name>A0A939DBM2_9GAMM</name>
<dbReference type="InterPro" id="IPR006664">
    <property type="entry name" value="OMP_bac"/>
</dbReference>
<sequence>MNASRLALLAAAVFAVSGCATKSYVDERVAAMESRVNGRIDEWSATSREALERAEMAGKLAEGKFLYTVVLAEDDLNFATDRATLSELVQSRLTDLAGRLKADNANVYLEIQGHTDATGPADYNRQLGLRRAEAVQRYLHTKGVALDRMATISYGEDAPAADNSTAEGRRANRRVEVVVLK</sequence>
<reference evidence="6" key="1">
    <citation type="submission" date="2021-02" db="EMBL/GenBank/DDBJ databases">
        <title>PHA producing bacteria isolated from coastal sediment in Guangdong, Shenzhen.</title>
        <authorList>
            <person name="Zheng W."/>
            <person name="Yu S."/>
            <person name="Huang Y."/>
        </authorList>
    </citation>
    <scope>NUCLEOTIDE SEQUENCE</scope>
    <source>
        <strain evidence="6">TN14-10</strain>
    </source>
</reference>
<dbReference type="Gene3D" id="3.30.1330.60">
    <property type="entry name" value="OmpA-like domain"/>
    <property type="match status" value="1"/>
</dbReference>
<evidence type="ECO:0000256" key="4">
    <source>
        <dbReference type="PROSITE-ProRule" id="PRU00473"/>
    </source>
</evidence>
<evidence type="ECO:0000313" key="7">
    <source>
        <dbReference type="Proteomes" id="UP000664303"/>
    </source>
</evidence>
<keyword evidence="2 4" id="KW-0472">Membrane</keyword>
<protein>
    <submittedName>
        <fullName evidence="6">OmpA family protein</fullName>
    </submittedName>
</protein>
<feature type="domain" description="OmpA-like" evidence="5">
    <location>
        <begin position="65"/>
        <end position="181"/>
    </location>
</feature>
<dbReference type="Pfam" id="PF00691">
    <property type="entry name" value="OmpA"/>
    <property type="match status" value="1"/>
</dbReference>
<dbReference type="SUPFAM" id="SSF103088">
    <property type="entry name" value="OmpA-like"/>
    <property type="match status" value="1"/>
</dbReference>
<dbReference type="AlphaFoldDB" id="A0A939DBM2"/>
<dbReference type="Proteomes" id="UP000664303">
    <property type="component" value="Unassembled WGS sequence"/>
</dbReference>
<dbReference type="PROSITE" id="PS51123">
    <property type="entry name" value="OMPA_2"/>
    <property type="match status" value="1"/>
</dbReference>
<gene>
    <name evidence="6" type="ORF">JYP50_00655</name>
</gene>
<evidence type="ECO:0000313" key="6">
    <source>
        <dbReference type="EMBL" id="MBN7795079.1"/>
    </source>
</evidence>
<dbReference type="PROSITE" id="PS51257">
    <property type="entry name" value="PROKAR_LIPOPROTEIN"/>
    <property type="match status" value="1"/>
</dbReference>
<comment type="caution">
    <text evidence="6">The sequence shown here is derived from an EMBL/GenBank/DDBJ whole genome shotgun (WGS) entry which is preliminary data.</text>
</comment>
<dbReference type="InterPro" id="IPR036737">
    <property type="entry name" value="OmpA-like_sf"/>
</dbReference>
<dbReference type="PANTHER" id="PTHR30329">
    <property type="entry name" value="STATOR ELEMENT OF FLAGELLAR MOTOR COMPLEX"/>
    <property type="match status" value="1"/>
</dbReference>
<evidence type="ECO:0000259" key="5">
    <source>
        <dbReference type="PROSITE" id="PS51123"/>
    </source>
</evidence>
<dbReference type="PRINTS" id="PR01023">
    <property type="entry name" value="NAFLGMOTY"/>
</dbReference>
<dbReference type="CDD" id="cd07185">
    <property type="entry name" value="OmpA_C-like"/>
    <property type="match status" value="1"/>
</dbReference>
<dbReference type="RefSeq" id="WP_206558522.1">
    <property type="nucleotide sequence ID" value="NZ_JAFKCZ010000001.1"/>
</dbReference>
<dbReference type="InterPro" id="IPR006665">
    <property type="entry name" value="OmpA-like"/>
</dbReference>